<protein>
    <submittedName>
        <fullName evidence="1">Uncharacterized protein</fullName>
    </submittedName>
</protein>
<evidence type="ECO:0000313" key="1">
    <source>
        <dbReference type="Ensembl" id="ENSPSIP00000019848.1"/>
    </source>
</evidence>
<reference evidence="2" key="2">
    <citation type="journal article" date="2013" name="Nat. Genet.">
        <title>The draft genomes of soft-shell turtle and green sea turtle yield insights into the development and evolution of the turtle-specific body plan.</title>
        <authorList>
            <person name="Wang Z."/>
            <person name="Pascual-Anaya J."/>
            <person name="Zadissa A."/>
            <person name="Li W."/>
            <person name="Niimura Y."/>
            <person name="Huang Z."/>
            <person name="Li C."/>
            <person name="White S."/>
            <person name="Xiong Z."/>
            <person name="Fang D."/>
            <person name="Wang B."/>
            <person name="Ming Y."/>
            <person name="Chen Y."/>
            <person name="Zheng Y."/>
            <person name="Kuraku S."/>
            <person name="Pignatelli M."/>
            <person name="Herrero J."/>
            <person name="Beal K."/>
            <person name="Nozawa M."/>
            <person name="Li Q."/>
            <person name="Wang J."/>
            <person name="Zhang H."/>
            <person name="Yu L."/>
            <person name="Shigenobu S."/>
            <person name="Wang J."/>
            <person name="Liu J."/>
            <person name="Flicek P."/>
            <person name="Searle S."/>
            <person name="Wang J."/>
            <person name="Kuratani S."/>
            <person name="Yin Y."/>
            <person name="Aken B."/>
            <person name="Zhang G."/>
            <person name="Irie N."/>
        </authorList>
    </citation>
    <scope>NUCLEOTIDE SEQUENCE [LARGE SCALE GENOMIC DNA]</scope>
    <source>
        <strain evidence="2">Daiwa-1</strain>
    </source>
</reference>
<reference evidence="2" key="1">
    <citation type="submission" date="2011-10" db="EMBL/GenBank/DDBJ databases">
        <authorList>
            <consortium name="Soft-shell Turtle Genome Consortium"/>
        </authorList>
    </citation>
    <scope>NUCLEOTIDE SEQUENCE [LARGE SCALE GENOMIC DNA]</scope>
    <source>
        <strain evidence="2">Daiwa-1</strain>
    </source>
</reference>
<name>K7GHT7_PELSI</name>
<dbReference type="HOGENOM" id="CLU_2694311_0_0_1"/>
<accession>K7GHT7</accession>
<dbReference type="Ensembl" id="ENSPSIT00000019942.1">
    <property type="protein sequence ID" value="ENSPSIP00000019848.1"/>
    <property type="gene ID" value="ENSPSIG00000017603.1"/>
</dbReference>
<evidence type="ECO:0000313" key="2">
    <source>
        <dbReference type="Proteomes" id="UP000007267"/>
    </source>
</evidence>
<proteinExistence type="predicted"/>
<sequence>FSARGKGLSCNRGARSVARVGDFWEVLSWLRASVAPLALVQRWESTFADVCDRGGQVIVMTLGDHLAFLSQRGG</sequence>
<keyword evidence="2" id="KW-1185">Reference proteome</keyword>
<dbReference type="AlphaFoldDB" id="K7GHT7"/>
<dbReference type="EMBL" id="AGCU01148388">
    <property type="status" value="NOT_ANNOTATED_CDS"/>
    <property type="molecule type" value="Genomic_DNA"/>
</dbReference>
<organism evidence="1 2">
    <name type="scientific">Pelodiscus sinensis</name>
    <name type="common">Chinese softshell turtle</name>
    <name type="synonym">Trionyx sinensis</name>
    <dbReference type="NCBI Taxonomy" id="13735"/>
    <lineage>
        <taxon>Eukaryota</taxon>
        <taxon>Metazoa</taxon>
        <taxon>Chordata</taxon>
        <taxon>Craniata</taxon>
        <taxon>Vertebrata</taxon>
        <taxon>Euteleostomi</taxon>
        <taxon>Archelosauria</taxon>
        <taxon>Testudinata</taxon>
        <taxon>Testudines</taxon>
        <taxon>Cryptodira</taxon>
        <taxon>Trionychia</taxon>
        <taxon>Trionychidae</taxon>
        <taxon>Pelodiscus</taxon>
    </lineage>
</organism>
<reference evidence="1" key="3">
    <citation type="submission" date="2025-08" db="UniProtKB">
        <authorList>
            <consortium name="Ensembl"/>
        </authorList>
    </citation>
    <scope>IDENTIFICATION</scope>
</reference>
<reference evidence="1" key="4">
    <citation type="submission" date="2025-09" db="UniProtKB">
        <authorList>
            <consortium name="Ensembl"/>
        </authorList>
    </citation>
    <scope>IDENTIFICATION</scope>
</reference>
<dbReference type="Proteomes" id="UP000007267">
    <property type="component" value="Unassembled WGS sequence"/>
</dbReference>